<keyword evidence="2" id="KW-0479">Metal-binding</keyword>
<dbReference type="InterPro" id="IPR038718">
    <property type="entry name" value="SNF2-like_sf"/>
</dbReference>
<dbReference type="RefSeq" id="WP_382430821.1">
    <property type="nucleotide sequence ID" value="NZ_JBHSHJ010000003.1"/>
</dbReference>
<evidence type="ECO:0000313" key="7">
    <source>
        <dbReference type="Proteomes" id="UP001596001"/>
    </source>
</evidence>
<evidence type="ECO:0000313" key="6">
    <source>
        <dbReference type="EMBL" id="MFC4788415.1"/>
    </source>
</evidence>
<evidence type="ECO:0000256" key="1">
    <source>
        <dbReference type="ARBA" id="ARBA00022801"/>
    </source>
</evidence>
<evidence type="ECO:0000259" key="5">
    <source>
        <dbReference type="PROSITE" id="PS51194"/>
    </source>
</evidence>
<dbReference type="EMBL" id="JBHSHJ010000003">
    <property type="protein sequence ID" value="MFC4788415.1"/>
    <property type="molecule type" value="Genomic_DNA"/>
</dbReference>
<dbReference type="Pfam" id="PF04434">
    <property type="entry name" value="SWIM"/>
    <property type="match status" value="1"/>
</dbReference>
<dbReference type="InterPro" id="IPR007527">
    <property type="entry name" value="Znf_SWIM"/>
</dbReference>
<dbReference type="CDD" id="cd18793">
    <property type="entry name" value="SF2_C_SNF"/>
    <property type="match status" value="1"/>
</dbReference>
<feature type="domain" description="SWIM-type" evidence="3">
    <location>
        <begin position="67"/>
        <end position="107"/>
    </location>
</feature>
<dbReference type="Pfam" id="PF00176">
    <property type="entry name" value="SNF2-rel_dom"/>
    <property type="match status" value="1"/>
</dbReference>
<proteinExistence type="predicted"/>
<evidence type="ECO:0000259" key="3">
    <source>
        <dbReference type="PROSITE" id="PS50966"/>
    </source>
</evidence>
<dbReference type="PROSITE" id="PS50966">
    <property type="entry name" value="ZF_SWIM"/>
    <property type="match status" value="1"/>
</dbReference>
<feature type="domain" description="Helicase C-terminal" evidence="5">
    <location>
        <begin position="1025"/>
        <end position="1186"/>
    </location>
</feature>
<evidence type="ECO:0000256" key="2">
    <source>
        <dbReference type="PROSITE-ProRule" id="PRU00325"/>
    </source>
</evidence>
<dbReference type="InterPro" id="IPR049730">
    <property type="entry name" value="SNF2/RAD54-like_C"/>
</dbReference>
<dbReference type="InterPro" id="IPR027417">
    <property type="entry name" value="P-loop_NTPase"/>
</dbReference>
<keyword evidence="2" id="KW-0862">Zinc</keyword>
<feature type="domain" description="Helicase ATP-binding" evidence="4">
    <location>
        <begin position="740"/>
        <end position="900"/>
    </location>
</feature>
<dbReference type="SMART" id="SM00490">
    <property type="entry name" value="HELICc"/>
    <property type="match status" value="1"/>
</dbReference>
<dbReference type="Proteomes" id="UP001596001">
    <property type="component" value="Unassembled WGS sequence"/>
</dbReference>
<dbReference type="PROSITE" id="PS51194">
    <property type="entry name" value="HELICASE_CTER"/>
    <property type="match status" value="1"/>
</dbReference>
<keyword evidence="2" id="KW-0863">Zinc-finger</keyword>
<keyword evidence="7" id="KW-1185">Reference proteome</keyword>
<reference evidence="7" key="1">
    <citation type="journal article" date="2019" name="Int. J. Syst. Evol. Microbiol.">
        <title>The Global Catalogue of Microorganisms (GCM) 10K type strain sequencing project: providing services to taxonomists for standard genome sequencing and annotation.</title>
        <authorList>
            <consortium name="The Broad Institute Genomics Platform"/>
            <consortium name="The Broad Institute Genome Sequencing Center for Infectious Disease"/>
            <person name="Wu L."/>
            <person name="Ma J."/>
        </authorList>
    </citation>
    <scope>NUCLEOTIDE SEQUENCE [LARGE SCALE GENOMIC DNA]</scope>
    <source>
        <strain evidence="7">CCUG 49452</strain>
    </source>
</reference>
<dbReference type="PROSITE" id="PS51192">
    <property type="entry name" value="HELICASE_ATP_BIND_1"/>
    <property type="match status" value="1"/>
</dbReference>
<protein>
    <submittedName>
        <fullName evidence="6">SNF2-related protein</fullName>
    </submittedName>
</protein>
<keyword evidence="1" id="KW-0378">Hydrolase</keyword>
<evidence type="ECO:0000259" key="4">
    <source>
        <dbReference type="PROSITE" id="PS51192"/>
    </source>
</evidence>
<dbReference type="SMART" id="SM00487">
    <property type="entry name" value="DEXDc"/>
    <property type="match status" value="1"/>
</dbReference>
<dbReference type="InterPro" id="IPR001650">
    <property type="entry name" value="Helicase_C-like"/>
</dbReference>
<dbReference type="CDD" id="cd18012">
    <property type="entry name" value="DEXQc_arch_SWI2_SNF2"/>
    <property type="match status" value="1"/>
</dbReference>
<dbReference type="Gene3D" id="3.40.50.300">
    <property type="entry name" value="P-loop containing nucleotide triphosphate hydrolases"/>
    <property type="match status" value="1"/>
</dbReference>
<dbReference type="Gene3D" id="3.40.50.10810">
    <property type="entry name" value="Tandem AAA-ATPase domain"/>
    <property type="match status" value="1"/>
</dbReference>
<dbReference type="InterPro" id="IPR000330">
    <property type="entry name" value="SNF2_N"/>
</dbReference>
<dbReference type="SUPFAM" id="SSF52540">
    <property type="entry name" value="P-loop containing nucleoside triphosphate hydrolases"/>
    <property type="match status" value="2"/>
</dbReference>
<dbReference type="InterPro" id="IPR014001">
    <property type="entry name" value="Helicase_ATP-bd"/>
</dbReference>
<sequence>MSRFVRPSSAQAPWIPLTTIAHGAGHSTGQRGQELYRQGAILAFDIEALDDHWQVFGQVQGSATAPYTLSIEVHVDMTGQPYSWESECSCPVGHQCKHAVALLLHASHHGHEAFPDIGLPGTIRLSPEALQAERAASEESVAEQQRQQQATARALIDTQWLQWLHTLEQSHPRTAPTTANHPPQRADCFLYLLALAVPEERTVPDADRLPMLCLHLVQSYPKKAGGWAKVRHLNHLPLPSDPLYQQASEDDRTTVELLRSICCLPQRPAQPSQQHASSPTGHRILHEGVVLQGPMVASALQHAASTKRLFLTQTDGQPGMPVQWGEAHTAQWSWKTKDIAPTGAAPLWQLQAVAVQEGMQLCANQPPLYLDAAHGLCGPVHMPGFTPAQLAVLLQAPPASETLLKQHQRTLIEQLGHLPLPAVVQDITVLRGVSPQAQLHLSPTPAPQQGQLGMLSAQLRFDYQGLSGWWPTAQATVLVEATAGQTNQVLLHRDLAAEQHAMAQLLGLGLTPLGDHGQFQLGHAAGRQQWLQWLDEDFATLRTAGFQITTDTALQQWIIRADQLNVRLQPEGIPPGLEDSTEAVATSPWFELSLGIEIDGQRHNILPLLPEIIATVAHSPTDPQTGQRQLPPFLFVPAPHRTTGFLRLPTAALQPWLAALFDLVGDRQHDFTANSLRLSRMDALRTSAALGEGAVWAGATALHSLVQQLHHQSPLPDVPLPTSVQAQLRPYQQQGLNWLQFLRHHGLGGILADDMGLGKTLQTLVHIQVEKEAGRLTVPALIIAPVSLMGNWQREAARFCPQLRSLVLHGKDRHAVVEDIADCDLVIAPYSLLQRDRKRWLAQHWHLVVLDEAQNIKNASTQAAQVVGELQTRHRLCLSGTPMENHLGEIWSLFHFLMPGFLGSQKRFTEIFRQPIEKWGDSTRLAQLRARVTPFMLRRTKALVAADLPPKVETVMRIELAGPQANLYETIRLTMEASVRDALETQGLAKSQLTILDALLKLRQVCCAPQLVPLEAARKVPTSAKLEYLMEILPEMLAEGRRILLFSQFTSMLALIEAELEKRQLPWVKLTGQSQKRDDIIQQFTSGQVPLFLISLKAGGVGLNLPQADTVIHYDPWWNPAVENQATDRAHRIGQTQSVWVVKLVAQGTIEERILALQERKAQLADSMYSGATARQEPMFTANDVAELLKPLAP</sequence>
<dbReference type="Pfam" id="PF00271">
    <property type="entry name" value="Helicase_C"/>
    <property type="match status" value="1"/>
</dbReference>
<organism evidence="6 7">
    <name type="scientific">Giesbergeria sinuosa</name>
    <dbReference type="NCBI Taxonomy" id="80883"/>
    <lineage>
        <taxon>Bacteria</taxon>
        <taxon>Pseudomonadati</taxon>
        <taxon>Pseudomonadota</taxon>
        <taxon>Betaproteobacteria</taxon>
        <taxon>Burkholderiales</taxon>
        <taxon>Comamonadaceae</taxon>
        <taxon>Giesbergeria</taxon>
    </lineage>
</organism>
<accession>A0ABV9QBG6</accession>
<comment type="caution">
    <text evidence="6">The sequence shown here is derived from an EMBL/GenBank/DDBJ whole genome shotgun (WGS) entry which is preliminary data.</text>
</comment>
<gene>
    <name evidence="6" type="ORF">ACFO6X_05380</name>
</gene>
<dbReference type="PANTHER" id="PTHR10799">
    <property type="entry name" value="SNF2/RAD54 HELICASE FAMILY"/>
    <property type="match status" value="1"/>
</dbReference>
<name>A0ABV9QBG6_9BURK</name>